<keyword evidence="5 8" id="KW-0378">Hydrolase</keyword>
<keyword evidence="4 8" id="KW-0732">Signal</keyword>
<feature type="chain" id="PRO_5018817079" description="Carboxylic ester hydrolase" evidence="8">
    <location>
        <begin position="22"/>
        <end position="526"/>
    </location>
</feature>
<comment type="caution">
    <text evidence="9">The sequence shown here is derived from an EMBL/GenBank/DDBJ whole genome shotgun (WGS) entry which is preliminary data.</text>
</comment>
<dbReference type="PANTHER" id="PTHR33938:SF8">
    <property type="entry name" value="CARBOXYLIC ESTER HYDROLASE"/>
    <property type="match status" value="1"/>
</dbReference>
<keyword evidence="2" id="KW-0719">Serine esterase</keyword>
<organism evidence="9 10">
    <name type="scientific">Aspergillus awamori</name>
    <name type="common">Black koji mold</name>
    <dbReference type="NCBI Taxonomy" id="105351"/>
    <lineage>
        <taxon>Eukaryota</taxon>
        <taxon>Fungi</taxon>
        <taxon>Dikarya</taxon>
        <taxon>Ascomycota</taxon>
        <taxon>Pezizomycotina</taxon>
        <taxon>Eurotiomycetes</taxon>
        <taxon>Eurotiomycetidae</taxon>
        <taxon>Eurotiales</taxon>
        <taxon>Aspergillaceae</taxon>
        <taxon>Aspergillus</taxon>
    </lineage>
</organism>
<evidence type="ECO:0000256" key="2">
    <source>
        <dbReference type="ARBA" id="ARBA00022487"/>
    </source>
</evidence>
<proteinExistence type="inferred from homology"/>
<dbReference type="GO" id="GO:0046872">
    <property type="term" value="F:metal ion binding"/>
    <property type="evidence" value="ECO:0007669"/>
    <property type="project" value="UniProtKB-KW"/>
</dbReference>
<dbReference type="GO" id="GO:0030600">
    <property type="term" value="F:feruloyl esterase activity"/>
    <property type="evidence" value="ECO:0007669"/>
    <property type="project" value="UniProtKB-ARBA"/>
</dbReference>
<dbReference type="InterPro" id="IPR029058">
    <property type="entry name" value="AB_hydrolase_fold"/>
</dbReference>
<dbReference type="SUPFAM" id="SSF53474">
    <property type="entry name" value="alpha/beta-Hydrolases"/>
    <property type="match status" value="1"/>
</dbReference>
<dbReference type="Gene3D" id="3.40.50.1820">
    <property type="entry name" value="alpha/beta hydrolase"/>
    <property type="match status" value="1"/>
</dbReference>
<protein>
    <recommendedName>
        <fullName evidence="8">Carboxylic ester hydrolase</fullName>
        <ecNumber evidence="8">3.1.1.-</ecNumber>
    </recommendedName>
</protein>
<comment type="similarity">
    <text evidence="1 8">Belongs to the tannase family.</text>
</comment>
<evidence type="ECO:0000256" key="3">
    <source>
        <dbReference type="ARBA" id="ARBA00022723"/>
    </source>
</evidence>
<dbReference type="PANTHER" id="PTHR33938">
    <property type="entry name" value="FERULOYL ESTERASE B-RELATED"/>
    <property type="match status" value="1"/>
</dbReference>
<reference evidence="9 10" key="1">
    <citation type="submission" date="2016-09" db="EMBL/GenBank/DDBJ databases">
        <title>Aspergillus awamori IFM 58123T.</title>
        <authorList>
            <person name="Kusuya Y."/>
            <person name="Shimizu M."/>
            <person name="Takahashi H."/>
            <person name="Yaguchi T."/>
        </authorList>
    </citation>
    <scope>NUCLEOTIDE SEQUENCE [LARGE SCALE GENOMIC DNA]</scope>
    <source>
        <strain evidence="9 10">IFM 58123</strain>
    </source>
</reference>
<dbReference type="STRING" id="105351.A0A401KQU6"/>
<name>A0A401KQU6_ASPAW</name>
<evidence type="ECO:0000256" key="5">
    <source>
        <dbReference type="ARBA" id="ARBA00022801"/>
    </source>
</evidence>
<sequence length="526" mass="56761">MVACFATLLPLSAILVEIAYASRCSPAFLKRPDLPGASILKIEAHEAHNFSAVSLAPGSNEGGLYTISFCNITVTHTHPGWNDTVHTQVWLPLERWNGRFQALGGGGYSIDLGSTYLTYAVAMGFASASTDGGLPSGNGKGSIPTDLSWALSGENNVNWQLLENYASKATNDMAIIGQQITKSYYQKAANYSYFTGCSGGGRQGLLMAQKFPNVFDGILAVSPAINMQAFIPAGQWASLVMKETGVFLSPCEIKAFTQEAVKVCDHLDGVEDGIISYPDSCQVKASDFVGKNYTCDGVQKAFTASSAQVIEAAWSGSRSVSERYGWYGVNKDASIDTSYVSTACSANKTCHSSGSDLFVSWLKYLVAKDPGFSSSNMTRNEFFEALHTSIADYTSILGTNDPDLSNFKANGGKIITWHGLADEVIPPNGTVAYYDEVLKIDPKAHDFYRFFEAPGLGHCYGGLGPYPNGAMSQLIEWVEKDHAPSVLHATKGNNNTERVLCPYPLQQKFIGGDPRNATSFTCAKRY</sequence>
<evidence type="ECO:0000256" key="6">
    <source>
        <dbReference type="ARBA" id="ARBA00022837"/>
    </source>
</evidence>
<dbReference type="Proteomes" id="UP000286921">
    <property type="component" value="Unassembled WGS sequence"/>
</dbReference>
<dbReference type="EC" id="3.1.1.-" evidence="8"/>
<keyword evidence="7" id="KW-1015">Disulfide bond</keyword>
<dbReference type="AlphaFoldDB" id="A0A401KQU6"/>
<dbReference type="InterPro" id="IPR011118">
    <property type="entry name" value="Tannase/feruloyl_esterase"/>
</dbReference>
<evidence type="ECO:0000256" key="1">
    <source>
        <dbReference type="ARBA" id="ARBA00006249"/>
    </source>
</evidence>
<keyword evidence="3" id="KW-0479">Metal-binding</keyword>
<feature type="signal peptide" evidence="8">
    <location>
        <begin position="1"/>
        <end position="21"/>
    </location>
</feature>
<evidence type="ECO:0000256" key="4">
    <source>
        <dbReference type="ARBA" id="ARBA00022729"/>
    </source>
</evidence>
<gene>
    <name evidence="9" type="ORF">AAWM_04551</name>
</gene>
<accession>A0A401KQU6</accession>
<evidence type="ECO:0000313" key="10">
    <source>
        <dbReference type="Proteomes" id="UP000286921"/>
    </source>
</evidence>
<keyword evidence="6" id="KW-0106">Calcium</keyword>
<keyword evidence="10" id="KW-1185">Reference proteome</keyword>
<dbReference type="EMBL" id="BDHI01000008">
    <property type="protein sequence ID" value="GCB21666.1"/>
    <property type="molecule type" value="Genomic_DNA"/>
</dbReference>
<evidence type="ECO:0000256" key="8">
    <source>
        <dbReference type="RuleBase" id="RU361238"/>
    </source>
</evidence>
<evidence type="ECO:0000256" key="7">
    <source>
        <dbReference type="ARBA" id="ARBA00023157"/>
    </source>
</evidence>
<dbReference type="Pfam" id="PF07519">
    <property type="entry name" value="Tannase"/>
    <property type="match status" value="1"/>
</dbReference>
<evidence type="ECO:0000313" key="9">
    <source>
        <dbReference type="EMBL" id="GCB21666.1"/>
    </source>
</evidence>